<keyword evidence="3" id="KW-1185">Reference proteome</keyword>
<organism evidence="2 3">
    <name type="scientific">Kitasatospora setae (strain ATCC 33774 / DSM 43861 / JCM 3304 / KCC A-0304 / NBRC 14216 / KM-6054)</name>
    <name type="common">Streptomyces setae</name>
    <dbReference type="NCBI Taxonomy" id="452652"/>
    <lineage>
        <taxon>Bacteria</taxon>
        <taxon>Bacillati</taxon>
        <taxon>Actinomycetota</taxon>
        <taxon>Actinomycetes</taxon>
        <taxon>Kitasatosporales</taxon>
        <taxon>Streptomycetaceae</taxon>
        <taxon>Kitasatospora</taxon>
    </lineage>
</organism>
<protein>
    <recommendedName>
        <fullName evidence="4">SseB protein N-terminal domain-containing protein</fullName>
    </recommendedName>
</protein>
<sequence length="115" mass="11991">MQQRPDDALLLVPVRPGPLGYTIRLFRTALGDRTAVAFTSEDLLVSVLGGTQLRTGLCAPALRALVAPLGITTLTIDPQLVAAAPRNRVLTGSVLDTSRPVPTPAPLPATAFPGN</sequence>
<dbReference type="HOGENOM" id="CLU_2105725_0_0_11"/>
<evidence type="ECO:0000313" key="3">
    <source>
        <dbReference type="Proteomes" id="UP000007076"/>
    </source>
</evidence>
<dbReference type="KEGG" id="ksk:KSE_72770"/>
<dbReference type="RefSeq" id="WP_014140323.1">
    <property type="nucleotide sequence ID" value="NC_016109.1"/>
</dbReference>
<dbReference type="NCBIfam" id="NF042914">
    <property type="entry name" value="SAV915_dom"/>
    <property type="match status" value="1"/>
</dbReference>
<evidence type="ECO:0000313" key="2">
    <source>
        <dbReference type="EMBL" id="BAJ33032.1"/>
    </source>
</evidence>
<gene>
    <name evidence="2" type="ordered locus">KSE_72770</name>
</gene>
<name>E4NJ84_KITSK</name>
<dbReference type="STRING" id="452652.KSE_72770"/>
<dbReference type="Proteomes" id="UP000007076">
    <property type="component" value="Chromosome"/>
</dbReference>
<accession>E4NJ84</accession>
<dbReference type="eggNOG" id="ENOG503207F">
    <property type="taxonomic scope" value="Bacteria"/>
</dbReference>
<feature type="region of interest" description="Disordered" evidence="1">
    <location>
        <begin position="94"/>
        <end position="115"/>
    </location>
</feature>
<dbReference type="PATRIC" id="fig|452652.3.peg.7319"/>
<dbReference type="InterPro" id="IPR049975">
    <property type="entry name" value="SAV_915-like_dom"/>
</dbReference>
<proteinExistence type="predicted"/>
<evidence type="ECO:0008006" key="4">
    <source>
        <dbReference type="Google" id="ProtNLM"/>
    </source>
</evidence>
<dbReference type="EMBL" id="AP010968">
    <property type="protein sequence ID" value="BAJ33032.1"/>
    <property type="molecule type" value="Genomic_DNA"/>
</dbReference>
<dbReference type="AlphaFoldDB" id="E4NJ84"/>
<evidence type="ECO:0000256" key="1">
    <source>
        <dbReference type="SAM" id="MobiDB-lite"/>
    </source>
</evidence>
<reference evidence="2 3" key="1">
    <citation type="journal article" date="2010" name="DNA Res.">
        <title>Genome sequence of Kitasatospora setae NBRC 14216T: an evolutionary snapshot of the family Streptomycetaceae.</title>
        <authorList>
            <person name="Ichikawa N."/>
            <person name="Oguchi A."/>
            <person name="Ikeda H."/>
            <person name="Ishikawa J."/>
            <person name="Kitani S."/>
            <person name="Watanabe Y."/>
            <person name="Nakamura S."/>
            <person name="Katano Y."/>
            <person name="Kishi E."/>
            <person name="Sasagawa M."/>
            <person name="Ankai A."/>
            <person name="Fukui S."/>
            <person name="Hashimoto Y."/>
            <person name="Kamata S."/>
            <person name="Otoguro M."/>
            <person name="Tanikawa S."/>
            <person name="Nihira T."/>
            <person name="Horinouchi S."/>
            <person name="Ohnishi Y."/>
            <person name="Hayakawa M."/>
            <person name="Kuzuyama T."/>
            <person name="Arisawa A."/>
            <person name="Nomoto F."/>
            <person name="Miura H."/>
            <person name="Takahashi Y."/>
            <person name="Fujita N."/>
        </authorList>
    </citation>
    <scope>NUCLEOTIDE SEQUENCE [LARGE SCALE GENOMIC DNA]</scope>
    <source>
        <strain evidence="3">ATCC 33774 / DSM 43861 / JCM 3304 / KCC A-0304 / NBRC 14216 / KM-6054</strain>
    </source>
</reference>